<dbReference type="InterPro" id="IPR053847">
    <property type="entry name" value="DUF6928"/>
</dbReference>
<comment type="caution">
    <text evidence="1">The sequence shown here is derived from an EMBL/GenBank/DDBJ whole genome shotgun (WGS) entry which is preliminary data.</text>
</comment>
<dbReference type="EMBL" id="VIGW01000011">
    <property type="protein sequence ID" value="TWS18261.1"/>
    <property type="molecule type" value="Genomic_DNA"/>
</dbReference>
<accession>A0A5C5R7W3</accession>
<dbReference type="OrthoDB" id="4772769at2"/>
<organism evidence="1 2">
    <name type="scientific">Tsukamurella asaccharolytica</name>
    <dbReference type="NCBI Taxonomy" id="2592067"/>
    <lineage>
        <taxon>Bacteria</taxon>
        <taxon>Bacillati</taxon>
        <taxon>Actinomycetota</taxon>
        <taxon>Actinomycetes</taxon>
        <taxon>Mycobacteriales</taxon>
        <taxon>Tsukamurellaceae</taxon>
        <taxon>Tsukamurella</taxon>
    </lineage>
</organism>
<keyword evidence="2" id="KW-1185">Reference proteome</keyword>
<dbReference type="AlphaFoldDB" id="A0A5C5R7W3"/>
<protein>
    <submittedName>
        <fullName evidence="1">Uncharacterized protein</fullName>
    </submittedName>
</protein>
<name>A0A5C5R7W3_9ACTN</name>
<reference evidence="1 2" key="1">
    <citation type="submission" date="2019-06" db="EMBL/GenBank/DDBJ databases">
        <title>Tsukamurella conjunctivitidis sp. nov., Tsukamurella assacharolytica sp. nov. and Tsukamurella sputae sp. nov. isolated from patients with conjunctivitis, bacteraemia (lymphoma) and respiratory infection (sputum) in Hong Kong.</title>
        <authorList>
            <person name="Teng J.L.L."/>
            <person name="Lee H.H."/>
            <person name="Fong J.Y.H."/>
            <person name="Fok K.M.N."/>
            <person name="Lau S.K.P."/>
            <person name="Woo P.C.Y."/>
        </authorList>
    </citation>
    <scope>NUCLEOTIDE SEQUENCE [LARGE SCALE GENOMIC DNA]</scope>
    <source>
        <strain evidence="1 2">HKU71</strain>
    </source>
</reference>
<dbReference type="Pfam" id="PF21997">
    <property type="entry name" value="DUF6928"/>
    <property type="match status" value="1"/>
</dbReference>
<proteinExistence type="predicted"/>
<sequence length="196" mass="21575">MGMKCNFIVACPPATDPAALLRDLPPLDVAASDALATEILGKRSWGRRRRSHRTGDLGHDVYSRDGEIAVGVYGDLIIAAFDDAIGWISEAIDDWGWNLIGTHDVDAFLLHSVVGLGGFARWRDGSLVRTLSGSADDGLIDEDGDRLPFERDHDGEDINFESITELAIRDRLGFCYEGIYYPNDLDPATVQLLVYH</sequence>
<dbReference type="Proteomes" id="UP000317291">
    <property type="component" value="Unassembled WGS sequence"/>
</dbReference>
<evidence type="ECO:0000313" key="1">
    <source>
        <dbReference type="EMBL" id="TWS18261.1"/>
    </source>
</evidence>
<evidence type="ECO:0000313" key="2">
    <source>
        <dbReference type="Proteomes" id="UP000317291"/>
    </source>
</evidence>
<dbReference type="RefSeq" id="WP_146563141.1">
    <property type="nucleotide sequence ID" value="NZ_VIGW01000011.1"/>
</dbReference>
<gene>
    <name evidence="1" type="ORF">FK529_16300</name>
</gene>